<dbReference type="SUPFAM" id="SSF159672">
    <property type="entry name" value="CbiG N-terminal domain-like"/>
    <property type="match status" value="1"/>
</dbReference>
<proteinExistence type="predicted"/>
<dbReference type="Gene3D" id="3.30.420.180">
    <property type="entry name" value="CobE/GbiG C-terminal domain"/>
    <property type="match status" value="1"/>
</dbReference>
<dbReference type="InterPro" id="IPR021744">
    <property type="entry name" value="CbiG_N"/>
</dbReference>
<dbReference type="PANTHER" id="PTHR37477:SF1">
    <property type="entry name" value="COBALT-PRECORRIN-5A HYDROLASE"/>
    <property type="match status" value="1"/>
</dbReference>
<dbReference type="SUPFAM" id="SSF159664">
    <property type="entry name" value="CobE/GbiG C-terminal domain-like"/>
    <property type="match status" value="1"/>
</dbReference>
<dbReference type="RefSeq" id="WP_013660420.1">
    <property type="nucleotide sequence ID" value="NC_015276.1"/>
</dbReference>
<keyword evidence="4" id="KW-1185">Reference proteome</keyword>
<dbReference type="PANTHER" id="PTHR37477">
    <property type="entry name" value="COBALT-PRECORRIN-5A HYDROLASE"/>
    <property type="match status" value="1"/>
</dbReference>
<dbReference type="EMBL" id="CP002583">
    <property type="protein sequence ID" value="ADZ90515.1"/>
    <property type="molecule type" value="Genomic_DNA"/>
</dbReference>
<dbReference type="InterPro" id="IPR052553">
    <property type="entry name" value="CbiG_hydrolase"/>
</dbReference>
<evidence type="ECO:0000313" key="3">
    <source>
        <dbReference type="EMBL" id="ADZ90515.1"/>
    </source>
</evidence>
<accession>F2JUV0</accession>
<dbReference type="InterPro" id="IPR038029">
    <property type="entry name" value="GbiG_N_sf"/>
</dbReference>
<evidence type="ECO:0000259" key="1">
    <source>
        <dbReference type="Pfam" id="PF01890"/>
    </source>
</evidence>
<dbReference type="OrthoDB" id="9781023at2"/>
<dbReference type="eggNOG" id="COG2073">
    <property type="taxonomic scope" value="Bacteria"/>
</dbReference>
<reference evidence="3 4" key="1">
    <citation type="journal article" date="2012" name="Stand. Genomic Sci.">
        <title>Complete genome sequence of the melanogenic marine bacterium Marinomonas mediterranea type strain (MMB-1(T)).</title>
        <authorList>
            <person name="Lucas-Elio P."/>
            <person name="Goodwin L."/>
            <person name="Woyke T."/>
            <person name="Pitluck S."/>
            <person name="Nolan M."/>
            <person name="Kyrpides N.C."/>
            <person name="Detter J.C."/>
            <person name="Copeland A."/>
            <person name="Teshima H."/>
            <person name="Bruce D."/>
            <person name="Detter C."/>
            <person name="Tapia R."/>
            <person name="Han S."/>
            <person name="Land M.L."/>
            <person name="Ivanova N."/>
            <person name="Mikhailova N."/>
            <person name="Johnston A.W."/>
            <person name="Sanchez-Amat A."/>
        </authorList>
    </citation>
    <scope>NUCLEOTIDE SEQUENCE [LARGE SCALE GENOMIC DNA]</scope>
    <source>
        <strain evidence="4">ATCC 700492 / JCM 21426 / NBRC 103028 / MMB-1</strain>
    </source>
</reference>
<sequence>MIRIISLTDRGRSLADVLANRLKDCETHHCPKPFGETVQSYFKQNDDLIFVCATGIVIRTLAPVLESKLADPAVLVMDELGHFVIPLLSGHEGGANQLANNVASLLADLNTQLVMTTANAYLDPIYTLGMGCERNCPLTFLEDLMLEALAAKGLKPTDIQSLCSIDIKSDETNLIALAHKYGWTFTTYSVDELTTMTPLLSTHSEYVYKTVGVYGVAESAALYAAQQAASVKPELLLPKIKNAKATCALARAYSNNTEKVGKV</sequence>
<feature type="domain" description="Cobalamin synthesis G N-terminal" evidence="2">
    <location>
        <begin position="37"/>
        <end position="118"/>
    </location>
</feature>
<dbReference type="InterPro" id="IPR036518">
    <property type="entry name" value="CobE/GbiG_C_sf"/>
</dbReference>
<protein>
    <submittedName>
        <fullName evidence="3">Cobalamin (Vitamin B12) biosynthesis CbiG protein</fullName>
    </submittedName>
</protein>
<dbReference type="Pfam" id="PF11760">
    <property type="entry name" value="CbiG_N"/>
    <property type="match status" value="1"/>
</dbReference>
<evidence type="ECO:0000259" key="2">
    <source>
        <dbReference type="Pfam" id="PF11760"/>
    </source>
</evidence>
<dbReference type="KEGG" id="mme:Marme_1242"/>
<dbReference type="AlphaFoldDB" id="F2JUV0"/>
<name>F2JUV0_MARM1</name>
<dbReference type="STRING" id="717774.Marme_1242"/>
<evidence type="ECO:0000313" key="4">
    <source>
        <dbReference type="Proteomes" id="UP000001062"/>
    </source>
</evidence>
<dbReference type="HOGENOM" id="CLU_028397_0_2_6"/>
<dbReference type="Pfam" id="PF01890">
    <property type="entry name" value="CbiG_C"/>
    <property type="match status" value="1"/>
</dbReference>
<dbReference type="PATRIC" id="fig|717774.3.peg.1290"/>
<organism evidence="3 4">
    <name type="scientific">Marinomonas mediterranea (strain ATCC 700492 / JCM 21426 / NBRC 103028 / MMB-1)</name>
    <dbReference type="NCBI Taxonomy" id="717774"/>
    <lineage>
        <taxon>Bacteria</taxon>
        <taxon>Pseudomonadati</taxon>
        <taxon>Pseudomonadota</taxon>
        <taxon>Gammaproteobacteria</taxon>
        <taxon>Oceanospirillales</taxon>
        <taxon>Oceanospirillaceae</taxon>
        <taxon>Marinomonas</taxon>
    </lineage>
</organism>
<dbReference type="GO" id="GO:0009236">
    <property type="term" value="P:cobalamin biosynthetic process"/>
    <property type="evidence" value="ECO:0007669"/>
    <property type="project" value="InterPro"/>
</dbReference>
<gene>
    <name evidence="3" type="ordered locus">Marme_1242</name>
</gene>
<feature type="domain" description="CobE/GbiG C-terminal" evidence="1">
    <location>
        <begin position="127"/>
        <end position="250"/>
    </location>
</feature>
<dbReference type="Gene3D" id="3.40.50.11220">
    <property type="match status" value="1"/>
</dbReference>
<dbReference type="InterPro" id="IPR002750">
    <property type="entry name" value="CobE/GbiG_C"/>
</dbReference>
<dbReference type="Proteomes" id="UP000001062">
    <property type="component" value="Chromosome"/>
</dbReference>